<evidence type="ECO:0000256" key="1">
    <source>
        <dbReference type="SAM" id="SignalP"/>
    </source>
</evidence>
<gene>
    <name evidence="2" type="ORF">GO014_10820</name>
</gene>
<name>A0A7X3FRM8_9HYPH</name>
<proteinExistence type="predicted"/>
<keyword evidence="3" id="KW-1185">Reference proteome</keyword>
<dbReference type="Proteomes" id="UP000438106">
    <property type="component" value="Unassembled WGS sequence"/>
</dbReference>
<evidence type="ECO:0000313" key="2">
    <source>
        <dbReference type="EMBL" id="MVS99513.1"/>
    </source>
</evidence>
<dbReference type="Pfam" id="PF11306">
    <property type="entry name" value="DUF3108"/>
    <property type="match status" value="1"/>
</dbReference>
<dbReference type="EMBL" id="WQRF01000002">
    <property type="protein sequence ID" value="MVS99513.1"/>
    <property type="molecule type" value="Genomic_DNA"/>
</dbReference>
<dbReference type="AlphaFoldDB" id="A0A7X3FRM8"/>
<feature type="chain" id="PRO_5031138615" evidence="1">
    <location>
        <begin position="51"/>
        <end position="288"/>
    </location>
</feature>
<organism evidence="2 3">
    <name type="scientific">Devosia marina</name>
    <dbReference type="NCBI Taxonomy" id="2683198"/>
    <lineage>
        <taxon>Bacteria</taxon>
        <taxon>Pseudomonadati</taxon>
        <taxon>Pseudomonadota</taxon>
        <taxon>Alphaproteobacteria</taxon>
        <taxon>Hyphomicrobiales</taxon>
        <taxon>Devosiaceae</taxon>
        <taxon>Devosia</taxon>
    </lineage>
</organism>
<comment type="caution">
    <text evidence="2">The sequence shown here is derived from an EMBL/GenBank/DDBJ whole genome shotgun (WGS) entry which is preliminary data.</text>
</comment>
<accession>A0A7X3FRM8</accession>
<sequence>MDGSLALNSDSFRPASVSRGHLQPRRPHVIRTALALVAALAPLSLSAAQAAPVDARASYVVTVGGINVAMVDIDLDDDGARYGLELSARVAGLGSVVASGTASATVSGASTGTSLQSQSFALETRANGDVFTANVGYEGRNVSAFQVQPPVTDSNDRVPLERAHLTGVGDFLSAFILKGDGLEPGLCQRTLRIFTGVERFDIALGFLDTDEATSPRTGYQGPLVACSLDYRPISGHFESSEMTNYLAQTSRMILWYAPLGQTGYFIPYRVIIGTSMGDLSMVLTRAES</sequence>
<evidence type="ECO:0000313" key="3">
    <source>
        <dbReference type="Proteomes" id="UP000438106"/>
    </source>
</evidence>
<protein>
    <submittedName>
        <fullName evidence="2">DUF3108 domain-containing protein</fullName>
    </submittedName>
</protein>
<keyword evidence="1" id="KW-0732">Signal</keyword>
<dbReference type="InterPro" id="IPR021457">
    <property type="entry name" value="DUF3108"/>
</dbReference>
<reference evidence="2 3" key="1">
    <citation type="submission" date="2019-12" db="EMBL/GenBank/DDBJ databases">
        <title>Devosia maris sp. nov., isolated from the deep seawater.</title>
        <authorList>
            <person name="Liu Y."/>
        </authorList>
    </citation>
    <scope>NUCLEOTIDE SEQUENCE [LARGE SCALE GENOMIC DNA]</scope>
    <source>
        <strain evidence="2 3">L53-10-65</strain>
    </source>
</reference>
<feature type="signal peptide" evidence="1">
    <location>
        <begin position="1"/>
        <end position="50"/>
    </location>
</feature>